<evidence type="ECO:0000256" key="5">
    <source>
        <dbReference type="PIRSR" id="PIRSR621190-1"/>
    </source>
</evidence>
<dbReference type="InterPro" id="IPR021190">
    <property type="entry name" value="Pept_M10A"/>
</dbReference>
<dbReference type="InterPro" id="IPR006026">
    <property type="entry name" value="Peptidase_Metallo"/>
</dbReference>
<comment type="caution">
    <text evidence="9">The sequence shown here is derived from an EMBL/GenBank/DDBJ whole genome shotgun (WGS) entry which is preliminary data.</text>
</comment>
<feature type="binding site" evidence="6">
    <location>
        <position position="57"/>
    </location>
    <ligand>
        <name>Ca(2+)</name>
        <dbReference type="ChEBI" id="CHEBI:29108"/>
        <label>3</label>
    </ligand>
</feature>
<organism evidence="9 11">
    <name type="scientific">Morella rubra</name>
    <name type="common">Chinese bayberry</name>
    <dbReference type="NCBI Taxonomy" id="262757"/>
    <lineage>
        <taxon>Eukaryota</taxon>
        <taxon>Viridiplantae</taxon>
        <taxon>Streptophyta</taxon>
        <taxon>Embryophyta</taxon>
        <taxon>Tracheophyta</taxon>
        <taxon>Spermatophyta</taxon>
        <taxon>Magnoliopsida</taxon>
        <taxon>eudicotyledons</taxon>
        <taxon>Gunneridae</taxon>
        <taxon>Pentapetalae</taxon>
        <taxon>rosids</taxon>
        <taxon>fabids</taxon>
        <taxon>Fagales</taxon>
        <taxon>Myricaceae</taxon>
        <taxon>Morella</taxon>
    </lineage>
</organism>
<dbReference type="InterPro" id="IPR024079">
    <property type="entry name" value="MetalloPept_cat_dom_sf"/>
</dbReference>
<dbReference type="SMART" id="SM00235">
    <property type="entry name" value="ZnMc"/>
    <property type="match status" value="1"/>
</dbReference>
<proteinExistence type="predicted"/>
<keyword evidence="2 6" id="KW-0479">Metal-binding</keyword>
<dbReference type="GO" id="GO:0006508">
    <property type="term" value="P:proteolysis"/>
    <property type="evidence" value="ECO:0007669"/>
    <property type="project" value="UniProtKB-KW"/>
</dbReference>
<dbReference type="OrthoDB" id="406838at2759"/>
<evidence type="ECO:0000259" key="8">
    <source>
        <dbReference type="SMART" id="SM00235"/>
    </source>
</evidence>
<dbReference type="PRINTS" id="PR00138">
    <property type="entry name" value="MATRIXIN"/>
</dbReference>
<gene>
    <name evidence="10" type="ORF">CJ030_MR3G001229</name>
    <name evidence="9" type="ORF">CJ030_MR7G012034</name>
</gene>
<keyword evidence="7" id="KW-0812">Transmembrane</keyword>
<dbReference type="PANTHER" id="PTHR10201">
    <property type="entry name" value="MATRIX METALLOPROTEINASE"/>
    <property type="match status" value="1"/>
</dbReference>
<feature type="binding site" evidence="6">
    <location>
        <position position="89"/>
    </location>
    <ligand>
        <name>Zn(2+)</name>
        <dbReference type="ChEBI" id="CHEBI:29105"/>
        <label>2</label>
        <note>catalytic</note>
    </ligand>
</feature>
<dbReference type="Gene3D" id="3.40.390.10">
    <property type="entry name" value="Collagenase (Catalytic Domain)"/>
    <property type="match status" value="1"/>
</dbReference>
<keyword evidence="7" id="KW-1133">Transmembrane helix</keyword>
<evidence type="ECO:0000313" key="11">
    <source>
        <dbReference type="Proteomes" id="UP000516437"/>
    </source>
</evidence>
<evidence type="ECO:0000256" key="2">
    <source>
        <dbReference type="ARBA" id="ARBA00022723"/>
    </source>
</evidence>
<dbReference type="EMBL" id="RXIC02000025">
    <property type="protein sequence ID" value="KAB1205330.1"/>
    <property type="molecule type" value="Genomic_DNA"/>
</dbReference>
<evidence type="ECO:0000313" key="10">
    <source>
        <dbReference type="EMBL" id="KAB1219288.1"/>
    </source>
</evidence>
<feature type="active site" evidence="5">
    <location>
        <position position="80"/>
    </location>
</feature>
<evidence type="ECO:0000256" key="7">
    <source>
        <dbReference type="SAM" id="Phobius"/>
    </source>
</evidence>
<dbReference type="PANTHER" id="PTHR10201:SF213">
    <property type="entry name" value="METALLOENDOPROTEINASE 2-MMP-LIKE"/>
    <property type="match status" value="1"/>
</dbReference>
<evidence type="ECO:0000256" key="3">
    <source>
        <dbReference type="ARBA" id="ARBA00022801"/>
    </source>
</evidence>
<keyword evidence="1" id="KW-0645">Protease</keyword>
<evidence type="ECO:0000256" key="4">
    <source>
        <dbReference type="ARBA" id="ARBA00022833"/>
    </source>
</evidence>
<feature type="binding site" evidence="6">
    <location>
        <position position="83"/>
    </location>
    <ligand>
        <name>Zn(2+)</name>
        <dbReference type="ChEBI" id="CHEBI:29105"/>
        <label>2</label>
        <note>catalytic</note>
    </ligand>
</feature>
<feature type="binding site" evidence="6">
    <location>
        <position position="53"/>
    </location>
    <ligand>
        <name>Ca(2+)</name>
        <dbReference type="ChEBI" id="CHEBI:29108"/>
        <label>2</label>
    </ligand>
</feature>
<dbReference type="SUPFAM" id="SSF55486">
    <property type="entry name" value="Metalloproteases ('zincins'), catalytic domain"/>
    <property type="match status" value="1"/>
</dbReference>
<keyword evidence="6" id="KW-0106">Calcium</keyword>
<feature type="binding site" evidence="6">
    <location>
        <position position="97"/>
    </location>
    <ligand>
        <name>Zn(2+)</name>
        <dbReference type="ChEBI" id="CHEBI:29105"/>
        <label>2</label>
        <note>catalytic</note>
    </ligand>
</feature>
<reference evidence="9" key="3">
    <citation type="submission" date="2019-09" db="EMBL/GenBank/DDBJ databases">
        <authorList>
            <person name="Gao Z."/>
        </authorList>
    </citation>
    <scope>NUCLEOTIDE SEQUENCE</scope>
    <source>
        <tissue evidence="9">Leaves</tissue>
    </source>
</reference>
<feature type="binding site" evidence="6">
    <location>
        <position position="79"/>
    </location>
    <ligand>
        <name>Zn(2+)</name>
        <dbReference type="ChEBI" id="CHEBI:29105"/>
        <label>2</label>
        <note>catalytic</note>
    </ligand>
</feature>
<name>A0A6A1V248_9ROSI</name>
<dbReference type="Pfam" id="PF00413">
    <property type="entry name" value="Peptidase_M10"/>
    <property type="match status" value="1"/>
</dbReference>
<dbReference type="GO" id="GO:0004222">
    <property type="term" value="F:metalloendopeptidase activity"/>
    <property type="evidence" value="ECO:0007669"/>
    <property type="project" value="InterPro"/>
</dbReference>
<keyword evidence="3" id="KW-0378">Hydrolase</keyword>
<keyword evidence="11" id="KW-1185">Reference proteome</keyword>
<dbReference type="EMBL" id="RXIC02000021">
    <property type="protein sequence ID" value="KAB1219288.1"/>
    <property type="molecule type" value="Genomic_DNA"/>
</dbReference>
<keyword evidence="7" id="KW-0472">Membrane</keyword>
<feature type="domain" description="Peptidase metallopeptidase" evidence="8">
    <location>
        <begin position="8"/>
        <end position="123"/>
    </location>
</feature>
<protein>
    <submittedName>
        <fullName evidence="9">Metalloendoproteinase 1</fullName>
    </submittedName>
</protein>
<accession>A0A6A1V248</accession>
<dbReference type="AlphaFoldDB" id="A0A6A1V248"/>
<dbReference type="GO" id="GO:0030198">
    <property type="term" value="P:extracellular matrix organization"/>
    <property type="evidence" value="ECO:0007669"/>
    <property type="project" value="TreeGrafter"/>
</dbReference>
<dbReference type="Proteomes" id="UP000516437">
    <property type="component" value="Chromosome 7"/>
</dbReference>
<keyword evidence="4 6" id="KW-0862">Zinc</keyword>
<evidence type="ECO:0000256" key="6">
    <source>
        <dbReference type="PIRSR" id="PIRSR621190-2"/>
    </source>
</evidence>
<sequence>MVVMNSKAISLYSSVLVSSSTFWFSFRSFLVRLHPSRMTKRNQPLSFSSISKDVTMDADKQWSVGARPGTIDLETVALHEIGHLLGLGHSSVEGAIMFPGISSEVTKGLHADDIRGIKTLYNARGFWKDR</sequence>
<reference evidence="9" key="1">
    <citation type="submission" date="2018-07" db="EMBL/GenBank/DDBJ databases">
        <authorList>
            <person name="Gao Z.-S."/>
            <person name="Jia H.-M."/>
            <person name="Jia H.-J."/>
            <person name="Cai Q.-L."/>
            <person name="Wang Y."/>
            <person name="Zhao H.-B."/>
        </authorList>
    </citation>
    <scope>NUCLEOTIDE SEQUENCE</scope>
    <source>
        <tissue evidence="9">Leaves</tissue>
    </source>
</reference>
<comment type="cofactor">
    <cofactor evidence="6">
        <name>Ca(2+)</name>
        <dbReference type="ChEBI" id="CHEBI:29108"/>
    </cofactor>
    <text evidence="6">Can bind about 5 Ca(2+) ions per subunit.</text>
</comment>
<dbReference type="InterPro" id="IPR001818">
    <property type="entry name" value="Pept_M10_metallopeptidase"/>
</dbReference>
<dbReference type="GO" id="GO:0031012">
    <property type="term" value="C:extracellular matrix"/>
    <property type="evidence" value="ECO:0007669"/>
    <property type="project" value="InterPro"/>
</dbReference>
<feature type="transmembrane region" description="Helical" evidence="7">
    <location>
        <begin position="12"/>
        <end position="31"/>
    </location>
</feature>
<evidence type="ECO:0000313" key="9">
    <source>
        <dbReference type="EMBL" id="KAB1205330.1"/>
    </source>
</evidence>
<dbReference type="GO" id="GO:0008270">
    <property type="term" value="F:zinc ion binding"/>
    <property type="evidence" value="ECO:0007669"/>
    <property type="project" value="InterPro"/>
</dbReference>
<evidence type="ECO:0000256" key="1">
    <source>
        <dbReference type="ARBA" id="ARBA00022670"/>
    </source>
</evidence>
<dbReference type="GO" id="GO:0030574">
    <property type="term" value="P:collagen catabolic process"/>
    <property type="evidence" value="ECO:0007669"/>
    <property type="project" value="TreeGrafter"/>
</dbReference>
<reference evidence="9 11" key="2">
    <citation type="journal article" date="2019" name="Plant Biotechnol. J.">
        <title>The red bayberry genome and genetic basis of sex determination.</title>
        <authorList>
            <person name="Jia H.M."/>
            <person name="Jia H.J."/>
            <person name="Cai Q.L."/>
            <person name="Wang Y."/>
            <person name="Zhao H.B."/>
            <person name="Yang W.F."/>
            <person name="Wang G.Y."/>
            <person name="Li Y.H."/>
            <person name="Zhan D.L."/>
            <person name="Shen Y.T."/>
            <person name="Niu Q.F."/>
            <person name="Chang L."/>
            <person name="Qiu J."/>
            <person name="Zhao L."/>
            <person name="Xie H.B."/>
            <person name="Fu W.Y."/>
            <person name="Jin J."/>
            <person name="Li X.W."/>
            <person name="Jiao Y."/>
            <person name="Zhou C.C."/>
            <person name="Tu T."/>
            <person name="Chai C.Y."/>
            <person name="Gao J.L."/>
            <person name="Fan L.J."/>
            <person name="van de Weg E."/>
            <person name="Wang J.Y."/>
            <person name="Gao Z.S."/>
        </authorList>
    </citation>
    <scope>NUCLEOTIDE SEQUENCE [LARGE SCALE GENOMIC DNA]</scope>
    <source>
        <tissue evidence="9">Leaves</tissue>
    </source>
</reference>
<dbReference type="Proteomes" id="UP000516437">
    <property type="component" value="Chromosome 3"/>
</dbReference>
<comment type="cofactor">
    <cofactor evidence="6">
        <name>Zn(2+)</name>
        <dbReference type="ChEBI" id="CHEBI:29105"/>
    </cofactor>
    <text evidence="6">Binds 2 Zn(2+) ions per subunit.</text>
</comment>